<feature type="compositionally biased region" description="Low complexity" evidence="4">
    <location>
        <begin position="1923"/>
        <end position="1937"/>
    </location>
</feature>
<feature type="compositionally biased region" description="Low complexity" evidence="4">
    <location>
        <begin position="664"/>
        <end position="677"/>
    </location>
</feature>
<dbReference type="Pfam" id="PF07989">
    <property type="entry name" value="Cnn_1N"/>
    <property type="match status" value="1"/>
</dbReference>
<feature type="compositionally biased region" description="Low complexity" evidence="4">
    <location>
        <begin position="821"/>
        <end position="833"/>
    </location>
</feature>
<feature type="compositionally biased region" description="Basic and acidic residues" evidence="4">
    <location>
        <begin position="609"/>
        <end position="628"/>
    </location>
</feature>
<protein>
    <submittedName>
        <fullName evidence="7">Anucleate primary sterigmata</fullName>
    </submittedName>
</protein>
<dbReference type="GO" id="GO:0005815">
    <property type="term" value="C:microtubule organizing center"/>
    <property type="evidence" value="ECO:0007669"/>
    <property type="project" value="InterPro"/>
</dbReference>
<feature type="compositionally biased region" description="Basic and acidic residues" evidence="4">
    <location>
        <begin position="505"/>
        <end position="514"/>
    </location>
</feature>
<dbReference type="PANTHER" id="PTHR28155:SF1">
    <property type="entry name" value="DNA-DIRECTED RNA POLYMERASE I SUBUNIT RPA34.5-DOMAIN-CONTAINING PROTEIN"/>
    <property type="match status" value="1"/>
</dbReference>
<dbReference type="InterPro" id="IPR013240">
    <property type="entry name" value="DNA-dir_RNA_pol1_su_RPA34"/>
</dbReference>
<feature type="region of interest" description="Disordered" evidence="4">
    <location>
        <begin position="344"/>
        <end position="363"/>
    </location>
</feature>
<feature type="compositionally biased region" description="Low complexity" evidence="4">
    <location>
        <begin position="75"/>
        <end position="86"/>
    </location>
</feature>
<feature type="compositionally biased region" description="Low complexity" evidence="4">
    <location>
        <begin position="174"/>
        <end position="183"/>
    </location>
</feature>
<evidence type="ECO:0000259" key="5">
    <source>
        <dbReference type="Pfam" id="PF07989"/>
    </source>
</evidence>
<evidence type="ECO:0000259" key="6">
    <source>
        <dbReference type="Pfam" id="PF12808"/>
    </source>
</evidence>
<dbReference type="OrthoDB" id="10255000at2759"/>
<feature type="compositionally biased region" description="Basic residues" evidence="4">
    <location>
        <begin position="416"/>
        <end position="428"/>
    </location>
</feature>
<reference evidence="7" key="1">
    <citation type="submission" date="2021-12" db="EMBL/GenBank/DDBJ databases">
        <title>Curvularia clavata genome.</title>
        <authorList>
            <person name="Cao Y."/>
        </authorList>
    </citation>
    <scope>NUCLEOTIDE SEQUENCE</scope>
    <source>
        <strain evidence="7">Yc1106</strain>
    </source>
</reference>
<dbReference type="Proteomes" id="UP001056012">
    <property type="component" value="Chromosome 1"/>
</dbReference>
<feature type="region of interest" description="Disordered" evidence="4">
    <location>
        <begin position="372"/>
        <end position="432"/>
    </location>
</feature>
<feature type="region of interest" description="Disordered" evidence="4">
    <location>
        <begin position="1060"/>
        <end position="1091"/>
    </location>
</feature>
<feature type="region of interest" description="Disordered" evidence="4">
    <location>
        <begin position="964"/>
        <end position="985"/>
    </location>
</feature>
<name>A0A9Q9DPG9_CURCL</name>
<feature type="region of interest" description="Disordered" evidence="4">
    <location>
        <begin position="1538"/>
        <end position="1565"/>
    </location>
</feature>
<feature type="compositionally biased region" description="Basic and acidic residues" evidence="4">
    <location>
        <begin position="717"/>
        <end position="736"/>
    </location>
</feature>
<gene>
    <name evidence="7" type="ORF">yc1106_00585</name>
</gene>
<feature type="compositionally biased region" description="Low complexity" evidence="4">
    <location>
        <begin position="692"/>
        <end position="715"/>
    </location>
</feature>
<evidence type="ECO:0000256" key="2">
    <source>
        <dbReference type="ARBA" id="ARBA00022490"/>
    </source>
</evidence>
<dbReference type="Pfam" id="PF12808">
    <property type="entry name" value="Mto2_bdg"/>
    <property type="match status" value="1"/>
</dbReference>
<dbReference type="InterPro" id="IPR012943">
    <property type="entry name" value="Cnn_1N"/>
</dbReference>
<feature type="coiled-coil region" evidence="3">
    <location>
        <begin position="1155"/>
        <end position="1196"/>
    </location>
</feature>
<feature type="compositionally biased region" description="Polar residues" evidence="4">
    <location>
        <begin position="740"/>
        <end position="751"/>
    </location>
</feature>
<dbReference type="VEuPathDB" id="FungiDB:yc1106_00585"/>
<feature type="compositionally biased region" description="Basic and acidic residues" evidence="4">
    <location>
        <begin position="1545"/>
        <end position="1565"/>
    </location>
</feature>
<feature type="region of interest" description="Disordered" evidence="4">
    <location>
        <begin position="1918"/>
        <end position="1974"/>
    </location>
</feature>
<feature type="compositionally biased region" description="Polar residues" evidence="4">
    <location>
        <begin position="901"/>
        <end position="911"/>
    </location>
</feature>
<evidence type="ECO:0000256" key="1">
    <source>
        <dbReference type="ARBA" id="ARBA00004496"/>
    </source>
</evidence>
<feature type="domain" description="Centrosomin N-terminal motif 1" evidence="5">
    <location>
        <begin position="987"/>
        <end position="1059"/>
    </location>
</feature>
<feature type="compositionally biased region" description="Polar residues" evidence="4">
    <location>
        <begin position="1940"/>
        <end position="1961"/>
    </location>
</feature>
<keyword evidence="3" id="KW-0175">Coiled coil</keyword>
<feature type="compositionally biased region" description="Polar residues" evidence="4">
    <location>
        <begin position="764"/>
        <end position="788"/>
    </location>
</feature>
<feature type="compositionally biased region" description="Basic and acidic residues" evidence="4">
    <location>
        <begin position="2062"/>
        <end position="2072"/>
    </location>
</feature>
<dbReference type="GO" id="GO:0006360">
    <property type="term" value="P:transcription by RNA polymerase I"/>
    <property type="evidence" value="ECO:0007669"/>
    <property type="project" value="InterPro"/>
</dbReference>
<feature type="region of interest" description="Disordered" evidence="4">
    <location>
        <begin position="1712"/>
        <end position="1734"/>
    </location>
</feature>
<dbReference type="Pfam" id="PF08208">
    <property type="entry name" value="RNA_polI_A34"/>
    <property type="match status" value="1"/>
</dbReference>
<feature type="compositionally biased region" description="Polar residues" evidence="4">
    <location>
        <begin position="1313"/>
        <end position="1325"/>
    </location>
</feature>
<dbReference type="Gene3D" id="6.20.250.70">
    <property type="match status" value="1"/>
</dbReference>
<feature type="region of interest" description="Disordered" evidence="4">
    <location>
        <begin position="478"/>
        <end position="542"/>
    </location>
</feature>
<dbReference type="InterPro" id="IPR053263">
    <property type="entry name" value="Euk_RPA34_RNAP_subunit"/>
</dbReference>
<organism evidence="7 8">
    <name type="scientific">Curvularia clavata</name>
    <dbReference type="NCBI Taxonomy" id="95742"/>
    <lineage>
        <taxon>Eukaryota</taxon>
        <taxon>Fungi</taxon>
        <taxon>Dikarya</taxon>
        <taxon>Ascomycota</taxon>
        <taxon>Pezizomycotina</taxon>
        <taxon>Dothideomycetes</taxon>
        <taxon>Pleosporomycetidae</taxon>
        <taxon>Pleosporales</taxon>
        <taxon>Pleosporineae</taxon>
        <taxon>Pleosporaceae</taxon>
        <taxon>Curvularia</taxon>
    </lineage>
</organism>
<dbReference type="GO" id="GO:0005737">
    <property type="term" value="C:cytoplasm"/>
    <property type="evidence" value="ECO:0007669"/>
    <property type="project" value="UniProtKB-SubCell"/>
</dbReference>
<keyword evidence="8" id="KW-1185">Reference proteome</keyword>
<proteinExistence type="predicted"/>
<feature type="coiled-coil region" evidence="3">
    <location>
        <begin position="1844"/>
        <end position="1910"/>
    </location>
</feature>
<feature type="region of interest" description="Disordered" evidence="4">
    <location>
        <begin position="590"/>
        <end position="847"/>
    </location>
</feature>
<feature type="region of interest" description="Disordered" evidence="4">
    <location>
        <begin position="901"/>
        <end position="937"/>
    </location>
</feature>
<dbReference type="InterPro" id="IPR024545">
    <property type="entry name" value="Mto1-like_Mto2p-bd"/>
</dbReference>
<dbReference type="EMBL" id="CP089274">
    <property type="protein sequence ID" value="USP73311.1"/>
    <property type="molecule type" value="Genomic_DNA"/>
</dbReference>
<evidence type="ECO:0000256" key="4">
    <source>
        <dbReference type="SAM" id="MobiDB-lite"/>
    </source>
</evidence>
<feature type="region of interest" description="Disordered" evidence="4">
    <location>
        <begin position="1286"/>
        <end position="1334"/>
    </location>
</feature>
<accession>A0A9Q9DPG9</accession>
<feature type="region of interest" description="Disordered" evidence="4">
    <location>
        <begin position="2018"/>
        <end position="2072"/>
    </location>
</feature>
<evidence type="ECO:0000313" key="8">
    <source>
        <dbReference type="Proteomes" id="UP001056012"/>
    </source>
</evidence>
<dbReference type="PANTHER" id="PTHR28155">
    <property type="entry name" value="ACR243WP"/>
    <property type="match status" value="1"/>
</dbReference>
<feature type="compositionally biased region" description="Basic and acidic residues" evidence="4">
    <location>
        <begin position="46"/>
        <end position="55"/>
    </location>
</feature>
<feature type="compositionally biased region" description="Basic and acidic residues" evidence="4">
    <location>
        <begin position="964"/>
        <end position="974"/>
    </location>
</feature>
<sequence length="2072" mass="230377">MKDVKKTKVPLPPSKPKKKSQDAPSKPQLSQEFVDSDADSASENTARPKESEKPKTTIGIHVNGVPKSKTKSTKTDAAASNSSSKPSAPPVKKPASKQIVTQRDAADLSSSEVSDDDDAHARDTQTKLPGNEVKTDVSSDSDSDSDSTTSSDSSSEESDTNDAPQVARIPAPSQPQTQTPTQSHAVDFRPTKAFVPPKGFNPLPLNDKTISRPSTSLFDNLEGKQLWHITAPAGVSFKDLKELAIDKIKGGEAILSHKGTDYGFSELEKNEDGTRQVFVPRKDGMKPVFARIDQTLRLRAVVRLPKLSSLQADQKTGSEAAASITRSTIRAPRPQVTGLRMRFLPTGFSGTDPGTIGDSDDEAEPVRETTVLGMPEASKLSKKQKRKHADVNGTETSEAPSKKSKKHQDSEEAKRKAEKKAKKEKKRAKEAASVGLNNALSVVTGEQGQAIHRNCLALLVPPAPALLAVVRASAAMSSNDAPVSTTEPLQTKPDSTLSTTTTAAADEHMAHDTSQDDPDQLFDQPDSDLPPLPLGDDDSIIPDVVGEEDARHDESAFDHGEMKRQLMDIESSFIPEAPIHAEATQILPGADDTYLFGGSPGNSQQSSRPAHDESAMRRVMDTLEEMTKPKKKPKKLEVRSGHTPTSSQHRNSYHADSPSFSDSPTPATAYKAPATQPLHQGADDSIEDSIDADTSISDVAPSSPSAQAAQRSQSRVMAEEVAHHAPDDNYEGHGEEETNDAISQDRQTALGAQQKEGDMRRPASSASTVKAPDFSQTEDGSSLTNTTESSVDSAAMPPPAVPASSLKVSNRPDYLHHRNSSQRSSVSSLTNRSDASGDGATESSLGADFALQTGGAVPRSSAPQKMSIALSRLPSLGSIASSMSGYSDTNPWDKGRSISANSLSGFLQPDNSLGRLDEEVPGSATPPETPRAPSVQPAAPTDTVIARHVQDIQVPDSIARDFRAKHSRSPDKRHMATPFTRSKHNLTLKEQNSKIDKLSKENFDLKLKIHFLDQALQNRSDEGVKEMISKNVQLQTDLATEKKEGQSMRKKIRDLERRLKAQEEGSANAKDVASGSEDGRSEPSSRQAELEEEIEFLRERLESTEITVDQWQQEALQKEADNRRMADYIKAMREKGSGGDSAGVDEAINMWREDFEDERARREQVEVRCQQAEAEAEQLHEEVQRLKEQMQQMQQHSVPNHHVNKTFSNSRRIHQSFTARSNADSDGNDPAAPVSTGGTSTTLVEQLQNDNDKLQRDLHAQASMLTSRNRENLRLREENESLKLTIRRGDAGSTTGDSILERSISRNHMRSVSRASGGTRNTQTSDPERDDYESKNAALRDELSHLKLSYKELDDQLNGHLDMLETSENKVRELEREIEAQTEDLQALASERDEALELLQDKEQECEELRQEALDTVQRLEIELEQKQNERDRLYTDLENITEDFHALQQEMKNVSESLLQLEDDRDASLRKIQNLETELSDANEELNKQDKVISEERSKNERLDIQLESCQGEIDFLREEQESDKIKIGELESALSHTQASLQEARERSRDLEERMAEERQQRDVLETQEKQEVEKIITELNVQLTKLKEDNRKLRKNLSGKEVEASTWQQRHDELEQTLRESLGNLNGTRASLFKVRNHVPTYYIICSHIIQDITKLQRDLQTTTQELDVVKTDLAEKDRLLRNRDTLLENTGMESRRLSELLERERQARRQDQAAFENAKRSHQSTARAAQQHEAKIVELESLRNQDRHRLHNLEKQYKEQLLERNNLLYALWNRLSTLCGTEWSRNHALINGELTSMELISKNVQGFNKNIIFAVRTVEGIIGSFKQRIRNIEKDLVRDYQTLEHTLENRVKRLDQLEKLVMAQRQSIGRPSTVRGGIVDLNTAEINKLRSENKTLRSEVQTLRAITTTTQSGNDVILSRSSSRAGSPTSSKRASMAQTLLRAQSASVVEHLSSSTPGHPYPAAGPVQPSEQKWIHRLKELERRLKAEREARLLDRSGARKRLEQKVEENADLRAALEKERDRRDEENESVQRSASASGNRVGGSGRASVVGSMRHANGKDRDGGEMY</sequence>
<feature type="domain" description="Mto1-like Mto2p-binding" evidence="6">
    <location>
        <begin position="1977"/>
        <end position="2027"/>
    </location>
</feature>
<evidence type="ECO:0000256" key="3">
    <source>
        <dbReference type="SAM" id="Coils"/>
    </source>
</evidence>
<feature type="compositionally biased region" description="Basic and acidic residues" evidence="4">
    <location>
        <begin position="2018"/>
        <end position="2030"/>
    </location>
</feature>
<feature type="region of interest" description="Disordered" evidence="4">
    <location>
        <begin position="1217"/>
        <end position="1239"/>
    </location>
</feature>
<feature type="region of interest" description="Disordered" evidence="4">
    <location>
        <begin position="1"/>
        <end position="188"/>
    </location>
</feature>
<evidence type="ECO:0000313" key="7">
    <source>
        <dbReference type="EMBL" id="USP73311.1"/>
    </source>
</evidence>
<feature type="compositionally biased region" description="Polar residues" evidence="4">
    <location>
        <begin position="478"/>
        <end position="498"/>
    </location>
</feature>
<comment type="subcellular location">
    <subcellularLocation>
        <location evidence="1">Cytoplasm</location>
    </subcellularLocation>
</comment>
<keyword evidence="2" id="KW-0963">Cytoplasm</keyword>